<dbReference type="EMBL" id="NPDS01000005">
    <property type="protein sequence ID" value="PJZ56791.1"/>
    <property type="molecule type" value="Genomic_DNA"/>
</dbReference>
<name>A0ABX4NJ05_9LEPT</name>
<reference evidence="1 2" key="1">
    <citation type="submission" date="2017-07" db="EMBL/GenBank/DDBJ databases">
        <title>Leptospira spp. isolated from tropical soils.</title>
        <authorList>
            <person name="Thibeaux R."/>
            <person name="Iraola G."/>
            <person name="Ferres I."/>
            <person name="Bierque E."/>
            <person name="Girault D."/>
            <person name="Soupe-Gilbert M.-E."/>
            <person name="Picardeau M."/>
            <person name="Goarant C."/>
        </authorList>
    </citation>
    <scope>NUCLEOTIDE SEQUENCE [LARGE SCALE GENOMIC DNA]</scope>
    <source>
        <strain evidence="1 2">FH4-C-A1</strain>
    </source>
</reference>
<dbReference type="RefSeq" id="WP_100762733.1">
    <property type="nucleotide sequence ID" value="NZ_NPDS01000005.1"/>
</dbReference>
<sequence>MRKLQGLFFILSVLVFLVSIGDLSADGCYICTSGSTDICRDYCRFTGSDTFDNRKKCQDKGCKVGGTASCPSASNYKVCSAKNGTFGVSELFASTSALAR</sequence>
<gene>
    <name evidence="1" type="ORF">CH367_11835</name>
</gene>
<keyword evidence="2" id="KW-1185">Reference proteome</keyword>
<protein>
    <recommendedName>
        <fullName evidence="3">Cys-rich protein</fullName>
    </recommendedName>
</protein>
<organism evidence="1 2">
    <name type="scientific">Leptospira barantonii</name>
    <dbReference type="NCBI Taxonomy" id="2023184"/>
    <lineage>
        <taxon>Bacteria</taxon>
        <taxon>Pseudomonadati</taxon>
        <taxon>Spirochaetota</taxon>
        <taxon>Spirochaetia</taxon>
        <taxon>Leptospirales</taxon>
        <taxon>Leptospiraceae</taxon>
        <taxon>Leptospira</taxon>
    </lineage>
</organism>
<accession>A0ABX4NJ05</accession>
<evidence type="ECO:0000313" key="1">
    <source>
        <dbReference type="EMBL" id="PJZ56791.1"/>
    </source>
</evidence>
<evidence type="ECO:0000313" key="2">
    <source>
        <dbReference type="Proteomes" id="UP000231879"/>
    </source>
</evidence>
<evidence type="ECO:0008006" key="3">
    <source>
        <dbReference type="Google" id="ProtNLM"/>
    </source>
</evidence>
<dbReference type="Proteomes" id="UP000231879">
    <property type="component" value="Unassembled WGS sequence"/>
</dbReference>
<comment type="caution">
    <text evidence="1">The sequence shown here is derived from an EMBL/GenBank/DDBJ whole genome shotgun (WGS) entry which is preliminary data.</text>
</comment>
<proteinExistence type="predicted"/>